<protein>
    <submittedName>
        <fullName evidence="1">Uncharacterized protein</fullName>
    </submittedName>
</protein>
<evidence type="ECO:0000313" key="1">
    <source>
        <dbReference type="EMBL" id="BDY29794.1"/>
    </source>
</evidence>
<accession>A0AAI8TVU7</accession>
<evidence type="ECO:0000313" key="2">
    <source>
        <dbReference type="Proteomes" id="UP001241092"/>
    </source>
</evidence>
<reference evidence="1" key="1">
    <citation type="submission" date="2023-03" db="EMBL/GenBank/DDBJ databases">
        <title>Draft genome sequence of a Mycolicibacterium mageritense strain H4_3_1 isolated from a hybrid biological-inorganic system reactor.</title>
        <authorList>
            <person name="Feng X."/>
            <person name="Kazama D."/>
            <person name="Sato K."/>
            <person name="Kobayashi H."/>
        </authorList>
    </citation>
    <scope>NUCLEOTIDE SEQUENCE</scope>
    <source>
        <strain evidence="1">H4_3_1</strain>
    </source>
</reference>
<dbReference type="RefSeq" id="WP_276822017.1">
    <property type="nucleotide sequence ID" value="NZ_AP027452.1"/>
</dbReference>
<organism evidence="1 2">
    <name type="scientific">Mycolicibacterium mageritense</name>
    <name type="common">Mycobacterium mageritense</name>
    <dbReference type="NCBI Taxonomy" id="53462"/>
    <lineage>
        <taxon>Bacteria</taxon>
        <taxon>Bacillati</taxon>
        <taxon>Actinomycetota</taxon>
        <taxon>Actinomycetes</taxon>
        <taxon>Mycobacteriales</taxon>
        <taxon>Mycobacteriaceae</taxon>
        <taxon>Mycolicibacterium</taxon>
    </lineage>
</organism>
<proteinExistence type="predicted"/>
<dbReference type="Proteomes" id="UP001241092">
    <property type="component" value="Chromosome"/>
</dbReference>
<dbReference type="AlphaFoldDB" id="A0AAI8TVU7"/>
<dbReference type="EMBL" id="AP027452">
    <property type="protein sequence ID" value="BDY29794.1"/>
    <property type="molecule type" value="Genomic_DNA"/>
</dbReference>
<sequence>MNTYPAPTATNGNQLGPTAPLVVCGRAERHEPRRHWRCARSKMVTSASMTCRGAMSFVRVQYVPGFKGQDVVLLAIDAAGASVFHSALNEAVRCGSSYLAVDGVTHEFLVRSGTAVIELGHGRAVWQLDDAVAAEITKDLGAIAEERRTGHYYVDIHSPAETLMISCGEYPPEFFDQFAAMP</sequence>
<name>A0AAI8TVU7_MYCME</name>
<gene>
    <name evidence="1" type="ORF">hbim_03734</name>
</gene>